<proteinExistence type="predicted"/>
<organism evidence="1 2">
    <name type="scientific">Solanum commersonii</name>
    <name type="common">Commerson's wild potato</name>
    <name type="synonym">Commerson's nightshade</name>
    <dbReference type="NCBI Taxonomy" id="4109"/>
    <lineage>
        <taxon>Eukaryota</taxon>
        <taxon>Viridiplantae</taxon>
        <taxon>Streptophyta</taxon>
        <taxon>Embryophyta</taxon>
        <taxon>Tracheophyta</taxon>
        <taxon>Spermatophyta</taxon>
        <taxon>Magnoliopsida</taxon>
        <taxon>eudicotyledons</taxon>
        <taxon>Gunneridae</taxon>
        <taxon>Pentapetalae</taxon>
        <taxon>asterids</taxon>
        <taxon>lamiids</taxon>
        <taxon>Solanales</taxon>
        <taxon>Solanaceae</taxon>
        <taxon>Solanoideae</taxon>
        <taxon>Solaneae</taxon>
        <taxon>Solanum</taxon>
    </lineage>
</organism>
<sequence>MNVMKTNHWLCNARILIMKFITPFHLRLYRSKHLWNYIEYVVSTTTISHVMEMQMLRWIYDHTKLDRIKNDHFRQKMKVAHIGNKM</sequence>
<comment type="caution">
    <text evidence="1">The sequence shown here is derived from an EMBL/GenBank/DDBJ whole genome shotgun (WGS) entry which is preliminary data.</text>
</comment>
<keyword evidence="2" id="KW-1185">Reference proteome</keyword>
<dbReference type="AlphaFoldDB" id="A0A9J6A411"/>
<name>A0A9J6A411_SOLCO</name>
<protein>
    <submittedName>
        <fullName evidence="1">Uncharacterized protein</fullName>
    </submittedName>
</protein>
<accession>A0A9J6A411</accession>
<gene>
    <name evidence="1" type="ORF">H5410_018663</name>
</gene>
<dbReference type="EMBL" id="JACXVP010000003">
    <property type="protein sequence ID" value="KAG5618839.1"/>
    <property type="molecule type" value="Genomic_DNA"/>
</dbReference>
<evidence type="ECO:0000313" key="1">
    <source>
        <dbReference type="EMBL" id="KAG5618839.1"/>
    </source>
</evidence>
<dbReference type="Proteomes" id="UP000824120">
    <property type="component" value="Chromosome 3"/>
</dbReference>
<reference evidence="1 2" key="1">
    <citation type="submission" date="2020-09" db="EMBL/GenBank/DDBJ databases">
        <title>De no assembly of potato wild relative species, Solanum commersonii.</title>
        <authorList>
            <person name="Cho K."/>
        </authorList>
    </citation>
    <scope>NUCLEOTIDE SEQUENCE [LARGE SCALE GENOMIC DNA]</scope>
    <source>
        <strain evidence="1">LZ3.2</strain>
        <tissue evidence="1">Leaf</tissue>
    </source>
</reference>
<evidence type="ECO:0000313" key="2">
    <source>
        <dbReference type="Proteomes" id="UP000824120"/>
    </source>
</evidence>